<dbReference type="InterPro" id="IPR045572">
    <property type="entry name" value="RE_endonuc_C"/>
</dbReference>
<dbReference type="GO" id="GO:0003677">
    <property type="term" value="F:DNA binding"/>
    <property type="evidence" value="ECO:0007669"/>
    <property type="project" value="InterPro"/>
</dbReference>
<dbReference type="SUPFAM" id="SSF52540">
    <property type="entry name" value="P-loop containing nucleoside triphosphate hydrolases"/>
    <property type="match status" value="2"/>
</dbReference>
<keyword evidence="4" id="KW-0347">Helicase</keyword>
<evidence type="ECO:0000313" key="4">
    <source>
        <dbReference type="EMBL" id="MCX7538624.1"/>
    </source>
</evidence>
<dbReference type="Proteomes" id="UP001070238">
    <property type="component" value="Unassembled WGS sequence"/>
</dbReference>
<feature type="domain" description="Helicase/UvrB N-terminal" evidence="2">
    <location>
        <begin position="104"/>
        <end position="239"/>
    </location>
</feature>
<dbReference type="Gene3D" id="3.40.50.300">
    <property type="entry name" value="P-loop containing nucleotide triphosphate hydrolases"/>
    <property type="match status" value="2"/>
</dbReference>
<feature type="region of interest" description="Disordered" evidence="1">
    <location>
        <begin position="39"/>
        <end position="58"/>
    </location>
</feature>
<dbReference type="GO" id="GO:0015668">
    <property type="term" value="F:type III site-specific deoxyribonuclease activity"/>
    <property type="evidence" value="ECO:0007669"/>
    <property type="project" value="InterPro"/>
</dbReference>
<keyword evidence="4" id="KW-0067">ATP-binding</keyword>
<evidence type="ECO:0000313" key="5">
    <source>
        <dbReference type="Proteomes" id="UP001070238"/>
    </source>
</evidence>
<dbReference type="RefSeq" id="WP_267169563.1">
    <property type="nucleotide sequence ID" value="NZ_JAPMKX010000003.1"/>
</dbReference>
<dbReference type="Pfam" id="PF04851">
    <property type="entry name" value="ResIII"/>
    <property type="match status" value="1"/>
</dbReference>
<dbReference type="GO" id="GO:0005524">
    <property type="term" value="F:ATP binding"/>
    <property type="evidence" value="ECO:0007669"/>
    <property type="project" value="InterPro"/>
</dbReference>
<dbReference type="InterPro" id="IPR027417">
    <property type="entry name" value="P-loop_NTPase"/>
</dbReference>
<evidence type="ECO:0000259" key="3">
    <source>
        <dbReference type="Pfam" id="PF19778"/>
    </source>
</evidence>
<evidence type="ECO:0000259" key="2">
    <source>
        <dbReference type="Pfam" id="PF04851"/>
    </source>
</evidence>
<gene>
    <name evidence="4" type="ORF">OS123_08765</name>
</gene>
<dbReference type="GO" id="GO:0004386">
    <property type="term" value="F:helicase activity"/>
    <property type="evidence" value="ECO:0007669"/>
    <property type="project" value="UniProtKB-KW"/>
</dbReference>
<reference evidence="4" key="1">
    <citation type="submission" date="2022-11" db="EMBL/GenBank/DDBJ databases">
        <title>Corynebacterium sp. isolated from Penguins.</title>
        <authorList>
            <person name="Sedlar K."/>
            <person name="Svec P."/>
        </authorList>
    </citation>
    <scope>NUCLEOTIDE SEQUENCE</scope>
    <source>
        <strain evidence="4">P5875</strain>
    </source>
</reference>
<sequence length="989" mass="109539">MKFVFDDRQAHQLEAINSVVDLFRGQPSGSDIPEDAVCRGHGSPSAGHTGTRPGTGVDPVDEIDAVGNNLLLDTGTILENLRRVQDRGGLEVTDSLIDGLQFDVEMETGTGKTYVYLRTILELARRYAFRKFIVLVPSVAIREGVRSSIETMRDHLRDLYPEQPFDSFVYSGKRPEEVRSFATSTCVQIMVMTITSLRGDRNNRIIHQRRDRLNGLEPIEFLRAVRPIVIMDEPQNMESLLSQSAVGELDPMCTLRYSATHRTTRNTVYRLDPVDAHELGLVKQIVVAEAVREGGTTTPYIRLLGVRNKPSFRARLELVVAGRDGALKKARRWVTPGADLEAVTGNPAYADNWRIDEISVAPESVKLTNHSGKLVPGEAIGGASGDIYREMIRETVREHLRKATRVNPEGIKVLSLFFIDRVANYLGSGSDNADADGDFARWFDRILDEERAGDPDWAAVVPGPARDLRAGYFAQMRKGGGTAKTVTFVDSSGTTRKDDDAYDLIMRDRSRLLSTDEPVQFIFSHSALREGWDNPNVFQICTLREMGGETERRQTIGRGLRLPVNQAGERQTDRSLAQLTVIANESYREFAAGLQAEYASVHVPVGCVREGDFARITVSDGTGTHRLGFARSKEIHRYLRQAGFIDDRGAVQPSFRPGASGFTLRLPDPHARIEAEIIARITTCVNGITRSRRDRISRGLNRQIHSTAEFGRFWGAIAARTTCTVVLDRGKLIDATIATIRDAPAITPARIRVIRSDMAITRGGAKATGRATRTAAASREHPLPDIVDRLQKATPLTRRTIIDILIGSGRLAEFPANPSEFIRTVRDAIDTHLPSFLVDGVRYERISGSVYELDDLRADAVAEAEKDRFIDRPYRVKNTGKTDFDLVICDSDAERQLAELLDGRGDVRLFMKLPDGFMIDTPVGPYSPDWAIAQTGDGGERIYTVLDTRRAPDPAQRDPSENARVAAARKHFAAIGVNYGVGVPDGWGL</sequence>
<comment type="caution">
    <text evidence="4">The sequence shown here is derived from an EMBL/GenBank/DDBJ whole genome shotgun (WGS) entry which is preliminary data.</text>
</comment>
<dbReference type="Pfam" id="PF19778">
    <property type="entry name" value="RE_endonuc"/>
    <property type="match status" value="1"/>
</dbReference>
<accession>A0A9Q4CFR8</accession>
<dbReference type="AlphaFoldDB" id="A0A9Q4CFR8"/>
<feature type="domain" description="Type III restriction enzyme C-terminal endonuclease" evidence="3">
    <location>
        <begin position="882"/>
        <end position="980"/>
    </location>
</feature>
<keyword evidence="4" id="KW-0378">Hydrolase</keyword>
<organism evidence="4 5">
    <name type="scientific">Corynebacterium antarcticum</name>
    <dbReference type="NCBI Taxonomy" id="2800405"/>
    <lineage>
        <taxon>Bacteria</taxon>
        <taxon>Bacillati</taxon>
        <taxon>Actinomycetota</taxon>
        <taxon>Actinomycetes</taxon>
        <taxon>Mycobacteriales</taxon>
        <taxon>Corynebacteriaceae</taxon>
        <taxon>Corynebacterium</taxon>
    </lineage>
</organism>
<proteinExistence type="predicted"/>
<evidence type="ECO:0000256" key="1">
    <source>
        <dbReference type="SAM" id="MobiDB-lite"/>
    </source>
</evidence>
<name>A0A9Q4CFR8_9CORY</name>
<dbReference type="EMBL" id="JAPMKX010000003">
    <property type="protein sequence ID" value="MCX7538624.1"/>
    <property type="molecule type" value="Genomic_DNA"/>
</dbReference>
<protein>
    <submittedName>
        <fullName evidence="4">DEAD/DEAH box helicase family protein</fullName>
    </submittedName>
</protein>
<dbReference type="InterPro" id="IPR006935">
    <property type="entry name" value="Helicase/UvrB_N"/>
</dbReference>
<keyword evidence="4" id="KW-0547">Nucleotide-binding</keyword>